<dbReference type="Gene3D" id="2.60.40.820">
    <property type="entry name" value="Transcription factor, T-box"/>
    <property type="match status" value="1"/>
</dbReference>
<keyword evidence="10" id="KW-1185">Reference proteome</keyword>
<dbReference type="InterPro" id="IPR036960">
    <property type="entry name" value="T-box_sf"/>
</dbReference>
<dbReference type="Proteomes" id="UP000516260">
    <property type="component" value="Chromosome 10"/>
</dbReference>
<sequence length="318" mass="34362">MLGSEGDSNTFPPTKATADERCKTPAVGAETPAADSGYAEQEMGAERYYIPPTVAKQGPETPNPCSFVPYTLSGTVYSAPGAGRYSSSLHLGSVLSPAGFSPSATGRTHFSSPYQFGQSPGCIYPPYSGSGSSLSNLTLTSGPGVRAQVYLCNRPLWLKFHRHQTEMIITKQGRRMFPFLSFNYGRSQPGGALQRVRGGGAGRPEPLEVPGGQMGHLWEGGQQRPRKQSLHPPRVSQHRGPLDETGDLLQQTETHQQQRDQQQHFTDDRAAVAAQVPAAAAHRGGDGGRSGGGRQRHQDAELHLSRDPVYSRHRLPEH</sequence>
<dbReference type="GO" id="GO:0000785">
    <property type="term" value="C:chromatin"/>
    <property type="evidence" value="ECO:0007669"/>
    <property type="project" value="TreeGrafter"/>
</dbReference>
<dbReference type="PANTHER" id="PTHR11267">
    <property type="entry name" value="T-BOX PROTEIN-RELATED"/>
    <property type="match status" value="1"/>
</dbReference>
<dbReference type="AlphaFoldDB" id="A0A4Z2CDH3"/>
<evidence type="ECO:0000256" key="3">
    <source>
        <dbReference type="ARBA" id="ARBA00023125"/>
    </source>
</evidence>
<dbReference type="GO" id="GO:0002302">
    <property type="term" value="P:CD8-positive, alpha-beta T cell differentiation involved in immune response"/>
    <property type="evidence" value="ECO:0007669"/>
    <property type="project" value="TreeGrafter"/>
</dbReference>
<evidence type="ECO:0000256" key="1">
    <source>
        <dbReference type="ARBA" id="ARBA00004123"/>
    </source>
</evidence>
<evidence type="ECO:0000256" key="2">
    <source>
        <dbReference type="ARBA" id="ARBA00023015"/>
    </source>
</evidence>
<dbReference type="PROSITE" id="PS01283">
    <property type="entry name" value="TBOX_1"/>
    <property type="match status" value="1"/>
</dbReference>
<evidence type="ECO:0000259" key="8">
    <source>
        <dbReference type="PROSITE" id="PS50252"/>
    </source>
</evidence>
<feature type="region of interest" description="Disordered" evidence="7">
    <location>
        <begin position="188"/>
        <end position="318"/>
    </location>
</feature>
<gene>
    <name evidence="9" type="ORF">fugu_009795</name>
</gene>
<dbReference type="GO" id="GO:0045893">
    <property type="term" value="P:positive regulation of DNA-templated transcription"/>
    <property type="evidence" value="ECO:0007669"/>
    <property type="project" value="InterPro"/>
</dbReference>
<organism evidence="9 10">
    <name type="scientific">Takifugu bimaculatus</name>
    <dbReference type="NCBI Taxonomy" id="433685"/>
    <lineage>
        <taxon>Eukaryota</taxon>
        <taxon>Metazoa</taxon>
        <taxon>Chordata</taxon>
        <taxon>Craniata</taxon>
        <taxon>Vertebrata</taxon>
        <taxon>Euteleostomi</taxon>
        <taxon>Actinopterygii</taxon>
        <taxon>Neopterygii</taxon>
        <taxon>Teleostei</taxon>
        <taxon>Neoteleostei</taxon>
        <taxon>Acanthomorphata</taxon>
        <taxon>Eupercaria</taxon>
        <taxon>Tetraodontiformes</taxon>
        <taxon>Tetradontoidea</taxon>
        <taxon>Tetraodontidae</taxon>
        <taxon>Takifugu</taxon>
    </lineage>
</organism>
<dbReference type="InterPro" id="IPR018186">
    <property type="entry name" value="TF_T-box_CS"/>
</dbReference>
<protein>
    <recommendedName>
        <fullName evidence="8">T-box domain-containing protein</fullName>
    </recommendedName>
</protein>
<feature type="compositionally biased region" description="Polar residues" evidence="7">
    <location>
        <begin position="1"/>
        <end position="12"/>
    </location>
</feature>
<dbReference type="InterPro" id="IPR046360">
    <property type="entry name" value="T-box_DNA-bd"/>
</dbReference>
<dbReference type="InterPro" id="IPR008967">
    <property type="entry name" value="p53-like_TF_DNA-bd_sf"/>
</dbReference>
<dbReference type="PANTHER" id="PTHR11267:SF13">
    <property type="entry name" value="EOMESODERMIN HOMOLOG"/>
    <property type="match status" value="1"/>
</dbReference>
<evidence type="ECO:0000256" key="5">
    <source>
        <dbReference type="ARBA" id="ARBA00023242"/>
    </source>
</evidence>
<dbReference type="InterPro" id="IPR001699">
    <property type="entry name" value="TF_T-box"/>
</dbReference>
<dbReference type="GO" id="GO:0001707">
    <property type="term" value="P:mesoderm formation"/>
    <property type="evidence" value="ECO:0007669"/>
    <property type="project" value="TreeGrafter"/>
</dbReference>
<evidence type="ECO:0000313" key="10">
    <source>
        <dbReference type="Proteomes" id="UP000516260"/>
    </source>
</evidence>
<evidence type="ECO:0000256" key="6">
    <source>
        <dbReference type="PROSITE-ProRule" id="PRU00201"/>
    </source>
</evidence>
<proteinExistence type="predicted"/>
<comment type="subcellular location">
    <subcellularLocation>
        <location evidence="1 6">Nucleus</location>
    </subcellularLocation>
</comment>
<evidence type="ECO:0000313" key="9">
    <source>
        <dbReference type="EMBL" id="TNN02308.1"/>
    </source>
</evidence>
<dbReference type="GO" id="GO:0000978">
    <property type="term" value="F:RNA polymerase II cis-regulatory region sequence-specific DNA binding"/>
    <property type="evidence" value="ECO:0007669"/>
    <property type="project" value="InterPro"/>
</dbReference>
<comment type="caution">
    <text evidence="9">The sequence shown here is derived from an EMBL/GenBank/DDBJ whole genome shotgun (WGS) entry which is preliminary data.</text>
</comment>
<comment type="caution">
    <text evidence="6">Lacks conserved residue(s) required for the propagation of feature annotation.</text>
</comment>
<feature type="domain" description="T-box" evidence="8">
    <location>
        <begin position="151"/>
        <end position="183"/>
    </location>
</feature>
<feature type="compositionally biased region" description="Basic and acidic residues" evidence="7">
    <location>
        <begin position="256"/>
        <end position="270"/>
    </location>
</feature>
<dbReference type="Pfam" id="PF00907">
    <property type="entry name" value="T-box"/>
    <property type="match status" value="1"/>
</dbReference>
<evidence type="ECO:0000256" key="7">
    <source>
        <dbReference type="SAM" id="MobiDB-lite"/>
    </source>
</evidence>
<dbReference type="GO" id="GO:0001714">
    <property type="term" value="P:endodermal cell fate specification"/>
    <property type="evidence" value="ECO:0007669"/>
    <property type="project" value="TreeGrafter"/>
</dbReference>
<feature type="compositionally biased region" description="Low complexity" evidence="7">
    <location>
        <begin position="271"/>
        <end position="282"/>
    </location>
</feature>
<dbReference type="GO" id="GO:0005634">
    <property type="term" value="C:nucleus"/>
    <property type="evidence" value="ECO:0007669"/>
    <property type="project" value="UniProtKB-SubCell"/>
</dbReference>
<keyword evidence="2" id="KW-0805">Transcription regulation</keyword>
<accession>A0A4Z2CDH3</accession>
<keyword evidence="3 6" id="KW-0238">DNA-binding</keyword>
<reference evidence="9 10" key="1">
    <citation type="submission" date="2019-04" db="EMBL/GenBank/DDBJ databases">
        <title>The sequence and de novo assembly of Takifugu bimaculatus genome using PacBio and Hi-C technologies.</title>
        <authorList>
            <person name="Xu P."/>
            <person name="Liu B."/>
            <person name="Zhou Z."/>
        </authorList>
    </citation>
    <scope>NUCLEOTIDE SEQUENCE [LARGE SCALE GENOMIC DNA]</scope>
    <source>
        <strain evidence="9">TB-2018</strain>
        <tissue evidence="9">Muscle</tissue>
    </source>
</reference>
<feature type="region of interest" description="Disordered" evidence="7">
    <location>
        <begin position="1"/>
        <end position="36"/>
    </location>
</feature>
<dbReference type="PROSITE" id="PS50252">
    <property type="entry name" value="TBOX_3"/>
    <property type="match status" value="1"/>
</dbReference>
<keyword evidence="5 6" id="KW-0539">Nucleus</keyword>
<evidence type="ECO:0000256" key="4">
    <source>
        <dbReference type="ARBA" id="ARBA00023163"/>
    </source>
</evidence>
<feature type="compositionally biased region" description="Basic and acidic residues" evidence="7">
    <location>
        <begin position="296"/>
        <end position="318"/>
    </location>
</feature>
<dbReference type="EMBL" id="SWLE01000002">
    <property type="protein sequence ID" value="TNN02308.1"/>
    <property type="molecule type" value="Genomic_DNA"/>
</dbReference>
<name>A0A4Z2CDH3_9TELE</name>
<dbReference type="SUPFAM" id="SSF49417">
    <property type="entry name" value="p53-like transcription factors"/>
    <property type="match status" value="1"/>
</dbReference>
<keyword evidence="4" id="KW-0804">Transcription</keyword>
<dbReference type="GO" id="GO:0000981">
    <property type="term" value="F:DNA-binding transcription factor activity, RNA polymerase II-specific"/>
    <property type="evidence" value="ECO:0007669"/>
    <property type="project" value="TreeGrafter"/>
</dbReference>